<feature type="binding site" evidence="12">
    <location>
        <position position="51"/>
    </location>
    <ligand>
        <name>Ca(2+)</name>
        <dbReference type="ChEBI" id="CHEBI:29108"/>
    </ligand>
</feature>
<comment type="similarity">
    <text evidence="9">Belongs to the metallo-beta-lactamase superfamily. RNA-metabolizing metallo-beta-lactamase-like family. Bacterial RNase J subfamily.</text>
</comment>
<dbReference type="InterPro" id="IPR001279">
    <property type="entry name" value="Metallo-B-lactamas"/>
</dbReference>
<feature type="binding site" evidence="12">
    <location>
        <position position="77"/>
    </location>
    <ligand>
        <name>Zn(2+)</name>
        <dbReference type="ChEBI" id="CHEBI:29105"/>
        <label>1</label>
        <note>catalytic</note>
    </ligand>
</feature>
<dbReference type="GO" id="GO:0005737">
    <property type="term" value="C:cytoplasm"/>
    <property type="evidence" value="ECO:0007669"/>
    <property type="project" value="UniProtKB-SubCell"/>
</dbReference>
<comment type="cofactor">
    <cofactor evidence="12">
        <name>Zn(2+)</name>
        <dbReference type="ChEBI" id="CHEBI:29105"/>
    </cofactor>
    <text evidence="12">Binds 2 Zn(2+) ions per subunit. It is not clear if Zn(2+) or Mg(2+) is physiologically important.</text>
</comment>
<feature type="binding site" evidence="12">
    <location>
        <position position="388"/>
    </location>
    <ligand>
        <name>Zn(2+)</name>
        <dbReference type="ChEBI" id="CHEBI:29105"/>
        <label>1</label>
        <note>catalytic</note>
    </ligand>
</feature>
<keyword evidence="6 12" id="KW-0862">Zinc</keyword>
<dbReference type="PANTHER" id="PTHR43694:SF1">
    <property type="entry name" value="RIBONUCLEASE J"/>
    <property type="match status" value="1"/>
</dbReference>
<feature type="binding site" evidence="12">
    <location>
        <position position="49"/>
    </location>
    <ligand>
        <name>Ca(2+)</name>
        <dbReference type="ChEBI" id="CHEBI:29108"/>
    </ligand>
</feature>
<evidence type="ECO:0000259" key="13">
    <source>
        <dbReference type="SMART" id="SM00849"/>
    </source>
</evidence>
<dbReference type="InterPro" id="IPR042173">
    <property type="entry name" value="RNase_J_2"/>
</dbReference>
<evidence type="ECO:0000256" key="1">
    <source>
        <dbReference type="ARBA" id="ARBA00022490"/>
    </source>
</evidence>
<reference evidence="14 15" key="1">
    <citation type="journal article" date="2019" name="Nat. Microbiol.">
        <title>Mediterranean grassland soil C-N compound turnover is dependent on rainfall and depth, and is mediated by genomically divergent microorganisms.</title>
        <authorList>
            <person name="Diamond S."/>
            <person name="Andeer P.F."/>
            <person name="Li Z."/>
            <person name="Crits-Christoph A."/>
            <person name="Burstein D."/>
            <person name="Anantharaman K."/>
            <person name="Lane K.R."/>
            <person name="Thomas B.C."/>
            <person name="Pan C."/>
            <person name="Northen T.R."/>
            <person name="Banfield J.F."/>
        </authorList>
    </citation>
    <scope>NUCLEOTIDE SEQUENCE [LARGE SCALE GENOMIC DNA]</scope>
    <source>
        <strain evidence="14">NP_3</strain>
    </source>
</reference>
<dbReference type="InterPro" id="IPR011108">
    <property type="entry name" value="RMMBL"/>
</dbReference>
<evidence type="ECO:0000256" key="9">
    <source>
        <dbReference type="HAMAP-Rule" id="MF_01491"/>
    </source>
</evidence>
<organism evidence="14 15">
    <name type="scientific">Candidatus Segetimicrobium genomatis</name>
    <dbReference type="NCBI Taxonomy" id="2569760"/>
    <lineage>
        <taxon>Bacteria</taxon>
        <taxon>Bacillati</taxon>
        <taxon>Candidatus Sysuimicrobiota</taxon>
        <taxon>Candidatus Sysuimicrobiia</taxon>
        <taxon>Candidatus Sysuimicrobiales</taxon>
        <taxon>Candidatus Segetimicrobiaceae</taxon>
        <taxon>Candidatus Segetimicrobium</taxon>
    </lineage>
</organism>
<gene>
    <name evidence="9" type="primary">rnj</name>
    <name evidence="14" type="ORF">E6H00_04480</name>
</gene>
<keyword evidence="5 9" id="KW-0378">Hydrolase</keyword>
<dbReference type="AlphaFoldDB" id="A0A537K652"/>
<feature type="domain" description="Metallo-beta-lactamase" evidence="13">
    <location>
        <begin position="21"/>
        <end position="215"/>
    </location>
</feature>
<dbReference type="HAMAP" id="MF_01491">
    <property type="entry name" value="RNase_J_bact"/>
    <property type="match status" value="1"/>
</dbReference>
<comment type="caution">
    <text evidence="14">The sequence shown here is derived from an EMBL/GenBank/DDBJ whole genome shotgun (WGS) entry which is preliminary data.</text>
</comment>
<dbReference type="InterPro" id="IPR036866">
    <property type="entry name" value="RibonucZ/Hydroxyglut_hydro"/>
</dbReference>
<feature type="binding site" evidence="11">
    <location>
        <begin position="232"/>
        <end position="234"/>
    </location>
    <ligand>
        <name>substrate</name>
    </ligand>
</feature>
<comment type="subcellular location">
    <subcellularLocation>
        <location evidence="9">Cytoplasm</location>
    </subcellularLocation>
</comment>
<evidence type="ECO:0000256" key="5">
    <source>
        <dbReference type="ARBA" id="ARBA00022801"/>
    </source>
</evidence>
<dbReference type="GO" id="GO:0003723">
    <property type="term" value="F:RNA binding"/>
    <property type="evidence" value="ECO:0007669"/>
    <property type="project" value="UniProtKB-UniRule"/>
</dbReference>
<dbReference type="InterPro" id="IPR001587">
    <property type="entry name" value="RNase_J_CS"/>
</dbReference>
<evidence type="ECO:0000256" key="8">
    <source>
        <dbReference type="ARBA" id="ARBA00022884"/>
    </source>
</evidence>
<evidence type="ECO:0000256" key="3">
    <source>
        <dbReference type="ARBA" id="ARBA00022723"/>
    </source>
</evidence>
<keyword evidence="4 9" id="KW-0255">Endonuclease</keyword>
<keyword evidence="7 9" id="KW-0269">Exonuclease</keyword>
<keyword evidence="8 9" id="KW-0694">RNA-binding</keyword>
<dbReference type="Pfam" id="PF07521">
    <property type="entry name" value="RMMBL"/>
    <property type="match status" value="1"/>
</dbReference>
<dbReference type="EC" id="3.1.-.-" evidence="9"/>
<keyword evidence="2 9" id="KW-0540">Nuclease</keyword>
<feature type="binding site" evidence="12">
    <location>
        <position position="75"/>
    </location>
    <ligand>
        <name>Zn(2+)</name>
        <dbReference type="ChEBI" id="CHEBI:29105"/>
        <label>1</label>
        <note>catalytic</note>
    </ligand>
</feature>
<evidence type="ECO:0000256" key="11">
    <source>
        <dbReference type="PIRSR" id="PIRSR004803-2"/>
    </source>
</evidence>
<feature type="active site" description="Proton acceptor" evidence="10">
    <location>
        <position position="366"/>
    </location>
</feature>
<evidence type="ECO:0000313" key="14">
    <source>
        <dbReference type="EMBL" id="TMI91249.1"/>
    </source>
</evidence>
<evidence type="ECO:0000313" key="15">
    <source>
        <dbReference type="Proteomes" id="UP000318509"/>
    </source>
</evidence>
<comment type="cofactor">
    <cofactor evidence="12">
        <name>Ca(2+)</name>
        <dbReference type="ChEBI" id="CHEBI:29108"/>
    </cofactor>
    <text evidence="12">Binds 1 Ca(2+) cation per subunit. Seen in 1 crystal structure, it is not clear if it is physiologically important.</text>
</comment>
<keyword evidence="9" id="KW-0698">rRNA processing</keyword>
<dbReference type="SMART" id="SM00849">
    <property type="entry name" value="Lactamase_B"/>
    <property type="match status" value="1"/>
</dbReference>
<evidence type="ECO:0000256" key="12">
    <source>
        <dbReference type="PIRSR" id="PIRSR004803-3"/>
    </source>
</evidence>
<dbReference type="PIRSF" id="PIRSF004803">
    <property type="entry name" value="RnjA"/>
    <property type="match status" value="1"/>
</dbReference>
<dbReference type="Gene3D" id="3.10.20.580">
    <property type="match status" value="1"/>
</dbReference>
<name>A0A537K652_9BACT</name>
<dbReference type="InterPro" id="IPR041636">
    <property type="entry name" value="RNase_J_C"/>
</dbReference>
<dbReference type="GO" id="GO:0004521">
    <property type="term" value="F:RNA endonuclease activity"/>
    <property type="evidence" value="ECO:0007669"/>
    <property type="project" value="UniProtKB-UniRule"/>
</dbReference>
<dbReference type="GO" id="GO:0008270">
    <property type="term" value="F:zinc ion binding"/>
    <property type="evidence" value="ECO:0007669"/>
    <property type="project" value="InterPro"/>
</dbReference>
<dbReference type="PROSITE" id="PS01292">
    <property type="entry name" value="UPF0036"/>
    <property type="match status" value="1"/>
</dbReference>
<protein>
    <recommendedName>
        <fullName evidence="9">Ribonuclease J</fullName>
        <shortName evidence="9">RNase J</shortName>
        <ecNumber evidence="9">3.1.-.-</ecNumber>
    </recommendedName>
</protein>
<feature type="binding site" evidence="12">
    <location>
        <position position="73"/>
    </location>
    <ligand>
        <name>Zn(2+)</name>
        <dbReference type="ChEBI" id="CHEBI:29105"/>
        <label>1</label>
        <note>catalytic</note>
    </ligand>
</feature>
<feature type="active site" description="Proton donor" evidence="10">
    <location>
        <position position="195"/>
    </location>
</feature>
<keyword evidence="3 12" id="KW-0479">Metal-binding</keyword>
<accession>A0A537K652</accession>
<evidence type="ECO:0000256" key="4">
    <source>
        <dbReference type="ARBA" id="ARBA00022759"/>
    </source>
</evidence>
<evidence type="ECO:0000256" key="7">
    <source>
        <dbReference type="ARBA" id="ARBA00022839"/>
    </source>
</evidence>
<dbReference type="CDD" id="cd07714">
    <property type="entry name" value="RNaseJ_MBL-fold"/>
    <property type="match status" value="1"/>
</dbReference>
<dbReference type="SUPFAM" id="SSF56281">
    <property type="entry name" value="Metallo-hydrolase/oxidoreductase"/>
    <property type="match status" value="1"/>
</dbReference>
<feature type="binding site" evidence="12">
    <location>
        <position position="141"/>
    </location>
    <ligand>
        <name>Zn(2+)</name>
        <dbReference type="ChEBI" id="CHEBI:29105"/>
        <label>1</label>
        <note>catalytic</note>
    </ligand>
</feature>
<dbReference type="GO" id="GO:0006364">
    <property type="term" value="P:rRNA processing"/>
    <property type="evidence" value="ECO:0007669"/>
    <property type="project" value="UniProtKB-UniRule"/>
</dbReference>
<sequence length="551" mass="59787">MPSKRSDGLQIIPIGGLGEIGKNSTLIRLGRDGLVVDAGLMFPDEELPGIDLVIPDFGFLAAEGVVHGIALTHGHEDHIGGLPYLLRTVQAPVFGTPLTLGLARRRVEETQGTPAMKAVPVRPRRPVRIGPFEVEFVHVNHSIPQACAIAVRTAAGTVMWTGDFKFDQTPIDGEPTDFSRLAEIGEAGVRVLLMDSTNVERPGYAPSERVVGAALDQIFARAHGRILVTTFASNVHRLAQVFRTAAQHGRKVALAGRSMVDTVTIASELKALTIPRGTLVPLDQIRRLQPRQVAILTSGSQGEPLSALTRMAAGTHRMVTIAAGDTVVFSATPIPGNEAMVGRTINQLYRQGAEVIYGSEVHASGHACQEELKLMLTLIRPTFFVPVHGEYRHLVRNQQLALDVGLPKERTLLAENGHVIEVQGNRIARVGTVEAGNVLVDGLGGVGQVVLRDRKHLAQDGMLIALVTMDRRNGELLGAPDIVSRGFVHMRESGDLLEECRKRVREAMDRCRARGTTEWGAVRSAIKDALGQFLFEKTHRQPMILPLLVEV</sequence>
<evidence type="ECO:0000256" key="10">
    <source>
        <dbReference type="PIRSR" id="PIRSR004803-1"/>
    </source>
</evidence>
<feature type="binding site" evidence="12">
    <location>
        <position position="78"/>
    </location>
    <ligand>
        <name>Zn(2+)</name>
        <dbReference type="ChEBI" id="CHEBI:29105"/>
        <label>2</label>
        <note>catalytic</note>
    </ligand>
</feature>
<dbReference type="Gene3D" id="3.40.50.10710">
    <property type="entry name" value="Metallo-hydrolase/oxidoreductase"/>
    <property type="match status" value="1"/>
</dbReference>
<evidence type="ECO:0000256" key="6">
    <source>
        <dbReference type="ARBA" id="ARBA00022833"/>
    </source>
</evidence>
<dbReference type="NCBIfam" id="TIGR00649">
    <property type="entry name" value="MG423"/>
    <property type="match status" value="1"/>
</dbReference>
<feature type="binding site" evidence="12">
    <location>
        <position position="441"/>
    </location>
    <ligand>
        <name>Ca(2+)</name>
        <dbReference type="ChEBI" id="CHEBI:29108"/>
    </ligand>
</feature>
<dbReference type="Pfam" id="PF22505">
    <property type="entry name" value="RNase_J_b_CASP"/>
    <property type="match status" value="1"/>
</dbReference>
<dbReference type="Gene3D" id="3.60.15.10">
    <property type="entry name" value="Ribonuclease Z/Hydroxyacylglutathione hydrolase-like"/>
    <property type="match status" value="1"/>
</dbReference>
<comment type="function">
    <text evidence="9">An RNase that has 5'-3' exonuclease and possibly endonuclease activity. Involved in maturation of rRNA and in some organisms also mRNA maturation and/or decay.</text>
</comment>
<dbReference type="EMBL" id="VBAK01000100">
    <property type="protein sequence ID" value="TMI91249.1"/>
    <property type="molecule type" value="Genomic_DNA"/>
</dbReference>
<feature type="binding site" evidence="12">
    <location>
        <position position="163"/>
    </location>
    <ligand>
        <name>Zn(2+)</name>
        <dbReference type="ChEBI" id="CHEBI:29105"/>
        <label>1</label>
        <note>catalytic</note>
    </ligand>
</feature>
<keyword evidence="1 9" id="KW-0963">Cytoplasm</keyword>
<feature type="binding site" evidence="9 11">
    <location>
        <begin position="362"/>
        <end position="366"/>
    </location>
    <ligand>
        <name>substrate</name>
    </ligand>
</feature>
<proteinExistence type="inferred from homology"/>
<dbReference type="Pfam" id="PF17770">
    <property type="entry name" value="RNase_J_C"/>
    <property type="match status" value="1"/>
</dbReference>
<dbReference type="Proteomes" id="UP000318509">
    <property type="component" value="Unassembled WGS sequence"/>
</dbReference>
<comment type="subunit">
    <text evidence="9">Homodimer, may be a subunit of the RNA degradosome.</text>
</comment>
<keyword evidence="12" id="KW-0106">Calcium</keyword>
<dbReference type="InterPro" id="IPR055132">
    <property type="entry name" value="RNase_J_b_CASP"/>
</dbReference>
<dbReference type="InterPro" id="IPR004613">
    <property type="entry name" value="RNase_J"/>
</dbReference>
<dbReference type="PANTHER" id="PTHR43694">
    <property type="entry name" value="RIBONUCLEASE J"/>
    <property type="match status" value="1"/>
</dbReference>
<dbReference type="InterPro" id="IPR030854">
    <property type="entry name" value="RNase_J_bac"/>
</dbReference>
<dbReference type="GO" id="GO:0004534">
    <property type="term" value="F:5'-3' RNA exonuclease activity"/>
    <property type="evidence" value="ECO:0007669"/>
    <property type="project" value="UniProtKB-UniRule"/>
</dbReference>
<dbReference type="Pfam" id="PF00753">
    <property type="entry name" value="Lactamase_B"/>
    <property type="match status" value="1"/>
</dbReference>
<evidence type="ECO:0000256" key="2">
    <source>
        <dbReference type="ARBA" id="ARBA00022722"/>
    </source>
</evidence>